<evidence type="ECO:0000256" key="1">
    <source>
        <dbReference type="ARBA" id="ARBA00008348"/>
    </source>
</evidence>
<dbReference type="InterPro" id="IPR020094">
    <property type="entry name" value="TruA/RsuA/RluB/E/F_N"/>
</dbReference>
<dbReference type="EC" id="5.4.99.-" evidence="5"/>
<comment type="similarity">
    <text evidence="1 5">Belongs to the pseudouridine synthase RsuA family.</text>
</comment>
<dbReference type="InterPro" id="IPR020103">
    <property type="entry name" value="PsdUridine_synth_cat_dom_sf"/>
</dbReference>
<reference evidence="7" key="1">
    <citation type="submission" date="2023-03" db="EMBL/GenBank/DDBJ databases">
        <authorList>
            <person name="Shen W."/>
            <person name="Cai J."/>
        </authorList>
    </citation>
    <scope>NUCLEOTIDE SEQUENCE</scope>
    <source>
        <strain evidence="7">P66-3</strain>
    </source>
</reference>
<dbReference type="RefSeq" id="WP_311829251.1">
    <property type="nucleotide sequence ID" value="NZ_JARQAJ010000001.1"/>
</dbReference>
<proteinExistence type="inferred from homology"/>
<dbReference type="EMBL" id="JARQAJ010000001">
    <property type="protein sequence ID" value="MDT2758470.1"/>
    <property type="molecule type" value="Genomic_DNA"/>
</dbReference>
<dbReference type="Gene3D" id="3.10.290.10">
    <property type="entry name" value="RNA-binding S4 domain"/>
    <property type="match status" value="1"/>
</dbReference>
<dbReference type="PANTHER" id="PTHR47683">
    <property type="entry name" value="PSEUDOURIDINE SYNTHASE FAMILY PROTEIN-RELATED"/>
    <property type="match status" value="1"/>
</dbReference>
<dbReference type="PANTHER" id="PTHR47683:SF4">
    <property type="entry name" value="PSEUDOURIDINE SYNTHASE"/>
    <property type="match status" value="1"/>
</dbReference>
<dbReference type="Proteomes" id="UP001181046">
    <property type="component" value="Unassembled WGS sequence"/>
</dbReference>
<evidence type="ECO:0000313" key="8">
    <source>
        <dbReference type="Proteomes" id="UP001181046"/>
    </source>
</evidence>
<evidence type="ECO:0000259" key="6">
    <source>
        <dbReference type="SMART" id="SM00363"/>
    </source>
</evidence>
<dbReference type="Pfam" id="PF01479">
    <property type="entry name" value="S4"/>
    <property type="match status" value="1"/>
</dbReference>
<dbReference type="PROSITE" id="PS50889">
    <property type="entry name" value="S4"/>
    <property type="match status" value="1"/>
</dbReference>
<dbReference type="InterPro" id="IPR006145">
    <property type="entry name" value="PsdUridine_synth_RsuA/RluA"/>
</dbReference>
<dbReference type="SMART" id="SM00363">
    <property type="entry name" value="S4"/>
    <property type="match status" value="1"/>
</dbReference>
<sequence length="235" mass="26606">MRLDKFLAEAGLGSRKEVKQLIKQGKITVNQENEKSDKRQVDPLKDLIAFQGEVLHYQEFYYYLLHKPAGVVSATEDSRDKTVIDLFSATDYRSDLFPVGRLDKDTEGLLLITNDGKLAHELLSPKKHVAKEYYAEINGVMTKADQQRFVEGIMLDGGLTLPAKLLIDETTEEASKVRIVLHEGKFHQVKRMVKACGKEVSYLKRIRMGELVLPESLAKGAYRPLTDEELELLQG</sequence>
<dbReference type="Gene3D" id="3.30.70.1560">
    <property type="entry name" value="Alpha-L RNA-binding motif"/>
    <property type="match status" value="1"/>
</dbReference>
<keyword evidence="2 4" id="KW-0694">RNA-binding</keyword>
<organism evidence="7 8">
    <name type="scientific">Enterococcus xiangfangensis</name>
    <dbReference type="NCBI Taxonomy" id="1296537"/>
    <lineage>
        <taxon>Bacteria</taxon>
        <taxon>Bacillati</taxon>
        <taxon>Bacillota</taxon>
        <taxon>Bacilli</taxon>
        <taxon>Lactobacillales</taxon>
        <taxon>Enterococcaceae</taxon>
        <taxon>Enterococcus</taxon>
    </lineage>
</organism>
<dbReference type="SUPFAM" id="SSF55174">
    <property type="entry name" value="Alpha-L RNA-binding motif"/>
    <property type="match status" value="1"/>
</dbReference>
<protein>
    <recommendedName>
        <fullName evidence="5">Pseudouridine synthase</fullName>
        <ecNumber evidence="5">5.4.99.-</ecNumber>
    </recommendedName>
</protein>
<dbReference type="PROSITE" id="PS01149">
    <property type="entry name" value="PSI_RSU"/>
    <property type="match status" value="1"/>
</dbReference>
<dbReference type="InterPro" id="IPR000748">
    <property type="entry name" value="PsdUridine_synth_RsuA/RluB/E/F"/>
</dbReference>
<gene>
    <name evidence="7" type="ORF">P7H27_01580</name>
</gene>
<evidence type="ECO:0000256" key="4">
    <source>
        <dbReference type="PROSITE-ProRule" id="PRU00182"/>
    </source>
</evidence>
<dbReference type="SUPFAM" id="SSF55120">
    <property type="entry name" value="Pseudouridine synthase"/>
    <property type="match status" value="1"/>
</dbReference>
<keyword evidence="8" id="KW-1185">Reference proteome</keyword>
<evidence type="ECO:0000256" key="5">
    <source>
        <dbReference type="RuleBase" id="RU003887"/>
    </source>
</evidence>
<dbReference type="Gene3D" id="3.30.70.580">
    <property type="entry name" value="Pseudouridine synthase I, catalytic domain, N-terminal subdomain"/>
    <property type="match status" value="1"/>
</dbReference>
<dbReference type="InterPro" id="IPR042092">
    <property type="entry name" value="PsdUridine_s_RsuA/RluB/E/F_cat"/>
</dbReference>
<keyword evidence="3 5" id="KW-0413">Isomerase</keyword>
<dbReference type="InterPro" id="IPR036986">
    <property type="entry name" value="S4_RNA-bd_sf"/>
</dbReference>
<name>A0ABU3F7M6_9ENTE</name>
<dbReference type="InterPro" id="IPR002942">
    <property type="entry name" value="S4_RNA-bd"/>
</dbReference>
<feature type="domain" description="RNA-binding S4" evidence="6">
    <location>
        <begin position="1"/>
        <end position="59"/>
    </location>
</feature>
<comment type="caution">
    <text evidence="7">The sequence shown here is derived from an EMBL/GenBank/DDBJ whole genome shotgun (WGS) entry which is preliminary data.</text>
</comment>
<dbReference type="InterPro" id="IPR050343">
    <property type="entry name" value="RsuA_PseudoU_synthase"/>
</dbReference>
<dbReference type="CDD" id="cd00165">
    <property type="entry name" value="S4"/>
    <property type="match status" value="1"/>
</dbReference>
<dbReference type="InterPro" id="IPR018496">
    <property type="entry name" value="PsdUridine_synth_RsuA/RluB_CS"/>
</dbReference>
<evidence type="ECO:0000256" key="2">
    <source>
        <dbReference type="ARBA" id="ARBA00022884"/>
    </source>
</evidence>
<evidence type="ECO:0000256" key="3">
    <source>
        <dbReference type="ARBA" id="ARBA00023235"/>
    </source>
</evidence>
<dbReference type="CDD" id="cd02553">
    <property type="entry name" value="PseudoU_synth_RsuA"/>
    <property type="match status" value="1"/>
</dbReference>
<dbReference type="NCBIfam" id="TIGR00093">
    <property type="entry name" value="pseudouridine synthase"/>
    <property type="match status" value="1"/>
</dbReference>
<dbReference type="Pfam" id="PF00849">
    <property type="entry name" value="PseudoU_synth_2"/>
    <property type="match status" value="1"/>
</dbReference>
<accession>A0ABU3F7M6</accession>
<evidence type="ECO:0000313" key="7">
    <source>
        <dbReference type="EMBL" id="MDT2758470.1"/>
    </source>
</evidence>